<sequence>MYESSVRGLRAGFHLFLVCVILIGLVSSAGWASADPVTASVTNGSFESDLNSWTTNNSSAISIQSGWSPQGGGDKRLSYWDDTAFTANTYQTVTGLTYGNYVLSAWITSGGGFNEIYMYAKVEGSPEVRKNIPVSSTGWTKIELPLTVSASPVTIGFYGDGSANSWAGIDLVSLTPKQQPVPDPEGVAIVNRGFDTEGPVDLADGWNEDGDLEASFIAESGFESGYSLNHAGSLPYRVTTWQTINDLEEGYYTLTGWTQNSGGQKAAYLFAKDNGTSESRTALPVGSDWTKVTVRGIHVTTGKVTVGLYSDAGAGQWAKLDFVELVKDDKPYRLLKGGDASELTYVESMGGKFYDRDGVEKDLFQILKENGQDIVRLRLYNDPGKGHGDGNYYVPEGIMDKADILKLAKRAKNAGLQIQLSFHYSDYWTNGAIHNIPNEWQEEISGLSDETAKVDKLEQLLAAYTGDVMQAMKDQGTTPEYVSLGNEMQSGILYPYGKASDATWENLGRFLIAGSNAVKSVSPSTKVILHLDDAGNYDKYEGFFDKMKEMNVPYDIIGPSYYPFWTNKSVQQIVEFCNVMSEKYDKDILLMETGYNWNSTLPNGSPGQLTDNGPYSPDTSSPEGQKNFMMELFNGLKSANNGRVIGDLYWDPIMIDVPGVGWAYRESDDQPDVNVVSNTTQFDFEGKALPVHDAYLHNANGTVYGMINGVVRGESGKRLAGVEIEADINGNLRKVYTDQNGNYIIPDVSPGTGYTLTAAKAGYQGGTASVSSVVYGEIAPANITISGGTVSGIVRDDQGRPVQDAIISVSGAGIRHSVKSNESGEYTLGDLPSGQALTITAGKAGFTSGSKPGVEVQIGKVTANVDLTIVLSSGAISGKVTGREGTPIEGAKVQVNAEGQLFTELTDSSGLYTLANVPAGQGYTVTVSKDNYLQSAIRDIAVAIGKTTADVNFILDVNLGTISGKVIDSGNRPVSGASITAVADNKIYRAVTDKAGKYILSDVLAGKSYQLTAVKEGYLNGVLADIKVTALQETSNVNLRLGTEVKIVNGSFETQGASRYDIPGWTVEGTDQASYVQKHSAVREGEYALSSWMEGAYTTKITQTLTGLEDGDYIISAWSYTGGGQKEYYMFAQSDSGSMVKLNIPATGGMTPLSLNATVTGGTLTFGFQSNANPGNWALVDDVRLGYLGKEEPVPETPTPTPTPTSTPAPSPTPSSSPTPTPIPIPAAEGPVVTPSPAPSAQVNVTGGTLSIHPTLGADGIAKAVISAKDLTTALNSIVAGKLTIVAKPGQGATEVEVQFPAAPIDGKGGLNTITIDTGFAAISLKPAQFRKADGGPANTIQLNVAQADKSDLPKHLKDQLGTSELLDINLLIDGAPAELGGGTARVAIPYTLLPVQSPQHVVVYYVNDSGISDIVNNGRYNPDSGNVEFRVKRFSKYAAGYIPVSFSDLAAVPWAQASIEALAARGIVQGTVTEIFSPTRNVTRAEFLSMLLTAMDLDAATAPSTFSDVREGAWYAGPVAAAEQLGIVQGQGDGTFGVNAPITRQDMAVMIYKAAQAAKLTLNSSQSSVSFTDLSVISGYALEAVTLLTEGGLISGMGDGTFAPQNNATRAQAAVIINRLLNIE</sequence>
<dbReference type="EMBL" id="CAKMMG010000011">
    <property type="protein sequence ID" value="CAH1221754.1"/>
    <property type="molecule type" value="Genomic_DNA"/>
</dbReference>
<feature type="domain" description="SLH" evidence="9">
    <location>
        <begin position="1503"/>
        <end position="1566"/>
    </location>
</feature>
<keyword evidence="7" id="KW-0175">Coiled coil</keyword>
<dbReference type="Proteomes" id="UP000838324">
    <property type="component" value="Unassembled WGS sequence"/>
</dbReference>
<dbReference type="Pfam" id="PF13620">
    <property type="entry name" value="CarboxypepD_reg"/>
    <property type="match status" value="4"/>
</dbReference>
<keyword evidence="4 6" id="KW-0378">Hydrolase</keyword>
<dbReference type="SUPFAM" id="SSF49464">
    <property type="entry name" value="Carboxypeptidase regulatory domain-like"/>
    <property type="match status" value="1"/>
</dbReference>
<proteinExistence type="inferred from homology"/>
<evidence type="ECO:0000256" key="3">
    <source>
        <dbReference type="ARBA" id="ARBA00012556"/>
    </source>
</evidence>
<accession>A0ABM9CSU6</accession>
<evidence type="ECO:0000256" key="8">
    <source>
        <dbReference type="SAM" id="MobiDB-lite"/>
    </source>
</evidence>
<dbReference type="InterPro" id="IPR017853">
    <property type="entry name" value="GH"/>
</dbReference>
<feature type="compositionally biased region" description="Pro residues" evidence="8">
    <location>
        <begin position="1195"/>
        <end position="1225"/>
    </location>
</feature>
<dbReference type="Pfam" id="PF07745">
    <property type="entry name" value="Glyco_hydro_53"/>
    <property type="match status" value="1"/>
</dbReference>
<keyword evidence="11" id="KW-1185">Reference proteome</keyword>
<dbReference type="InterPro" id="IPR008969">
    <property type="entry name" value="CarboxyPept-like_regulatory"/>
</dbReference>
<dbReference type="Gene3D" id="3.20.20.80">
    <property type="entry name" value="Glycosidases"/>
    <property type="match status" value="1"/>
</dbReference>
<dbReference type="InterPro" id="IPR011683">
    <property type="entry name" value="Glyco_hydro_53"/>
</dbReference>
<dbReference type="Gene3D" id="2.60.120.260">
    <property type="entry name" value="Galactose-binding domain-like"/>
    <property type="match status" value="3"/>
</dbReference>
<dbReference type="InterPro" id="IPR001119">
    <property type="entry name" value="SLH_dom"/>
</dbReference>
<evidence type="ECO:0000256" key="2">
    <source>
        <dbReference type="ARBA" id="ARBA00010687"/>
    </source>
</evidence>
<dbReference type="PANTHER" id="PTHR34983:SF1">
    <property type="entry name" value="ARABINOGALACTAN ENDO-BETA-1,4-GALACTANASE A"/>
    <property type="match status" value="1"/>
</dbReference>
<feature type="region of interest" description="Disordered" evidence="8">
    <location>
        <begin position="1190"/>
        <end position="1240"/>
    </location>
</feature>
<evidence type="ECO:0000256" key="5">
    <source>
        <dbReference type="ARBA" id="ARBA00023295"/>
    </source>
</evidence>
<gene>
    <name evidence="10" type="ORF">PAECIP111892_05037</name>
</gene>
<dbReference type="EC" id="3.2.1.89" evidence="3 6"/>
<evidence type="ECO:0000313" key="10">
    <source>
        <dbReference type="EMBL" id="CAH1221754.1"/>
    </source>
</evidence>
<evidence type="ECO:0000256" key="7">
    <source>
        <dbReference type="SAM" id="Coils"/>
    </source>
</evidence>
<evidence type="ECO:0000256" key="4">
    <source>
        <dbReference type="ARBA" id="ARBA00022801"/>
    </source>
</evidence>
<feature type="coiled-coil region" evidence="7">
    <location>
        <begin position="447"/>
        <end position="474"/>
    </location>
</feature>
<protein>
    <recommendedName>
        <fullName evidence="3 6">Arabinogalactan endo-beta-1,4-galactanase</fullName>
        <ecNumber evidence="3 6">3.2.1.89</ecNumber>
    </recommendedName>
</protein>
<keyword evidence="5 6" id="KW-0326">Glycosidase</keyword>
<dbReference type="SUPFAM" id="SSF49452">
    <property type="entry name" value="Starch-binding domain-like"/>
    <property type="match status" value="3"/>
</dbReference>
<evidence type="ECO:0000256" key="6">
    <source>
        <dbReference type="RuleBase" id="RU361192"/>
    </source>
</evidence>
<dbReference type="SUPFAM" id="SSF51445">
    <property type="entry name" value="(Trans)glycosidases"/>
    <property type="match status" value="1"/>
</dbReference>
<feature type="domain" description="SLH" evidence="9">
    <location>
        <begin position="1443"/>
        <end position="1502"/>
    </location>
</feature>
<evidence type="ECO:0000259" key="9">
    <source>
        <dbReference type="PROSITE" id="PS51272"/>
    </source>
</evidence>
<dbReference type="RefSeq" id="WP_236336898.1">
    <property type="nucleotide sequence ID" value="NZ_CAKMMG010000011.1"/>
</dbReference>
<comment type="similarity">
    <text evidence="2 6">Belongs to the glycosyl hydrolase 53 family.</text>
</comment>
<dbReference type="PANTHER" id="PTHR34983">
    <property type="entry name" value="ARABINOGALACTAN ENDO-BETA-1,4-GALACTANASE A"/>
    <property type="match status" value="1"/>
</dbReference>
<dbReference type="InterPro" id="IPR013784">
    <property type="entry name" value="Carb-bd-like_fold"/>
</dbReference>
<comment type="caution">
    <text evidence="10">The sequence shown here is derived from an EMBL/GenBank/DDBJ whole genome shotgun (WGS) entry which is preliminary data.</text>
</comment>
<dbReference type="PROSITE" id="PS51272">
    <property type="entry name" value="SLH"/>
    <property type="match status" value="3"/>
</dbReference>
<dbReference type="Pfam" id="PF00395">
    <property type="entry name" value="SLH"/>
    <property type="match status" value="3"/>
</dbReference>
<name>A0ABM9CSU6_9BACL</name>
<feature type="region of interest" description="Disordered" evidence="8">
    <location>
        <begin position="601"/>
        <end position="622"/>
    </location>
</feature>
<evidence type="ECO:0000313" key="11">
    <source>
        <dbReference type="Proteomes" id="UP000838324"/>
    </source>
</evidence>
<dbReference type="InterPro" id="IPR008979">
    <property type="entry name" value="Galactose-bd-like_sf"/>
</dbReference>
<organism evidence="10 11">
    <name type="scientific">Paenibacillus auburnensis</name>
    <dbReference type="NCBI Taxonomy" id="2905649"/>
    <lineage>
        <taxon>Bacteria</taxon>
        <taxon>Bacillati</taxon>
        <taxon>Bacillota</taxon>
        <taxon>Bacilli</taxon>
        <taxon>Bacillales</taxon>
        <taxon>Paenibacillaceae</taxon>
        <taxon>Paenibacillus</taxon>
    </lineage>
</organism>
<dbReference type="SUPFAM" id="SSF49785">
    <property type="entry name" value="Galactose-binding domain-like"/>
    <property type="match status" value="1"/>
</dbReference>
<dbReference type="Gene3D" id="2.60.40.1120">
    <property type="entry name" value="Carboxypeptidase-like, regulatory domain"/>
    <property type="match status" value="4"/>
</dbReference>
<reference evidence="10" key="1">
    <citation type="submission" date="2022-01" db="EMBL/GenBank/DDBJ databases">
        <authorList>
            <person name="Criscuolo A."/>
        </authorList>
    </citation>
    <scope>NUCLEOTIDE SEQUENCE</scope>
    <source>
        <strain evidence="10">CIP111892</strain>
    </source>
</reference>
<feature type="domain" description="SLH" evidence="9">
    <location>
        <begin position="1569"/>
        <end position="1625"/>
    </location>
</feature>
<evidence type="ECO:0000256" key="1">
    <source>
        <dbReference type="ARBA" id="ARBA00001695"/>
    </source>
</evidence>
<comment type="catalytic activity">
    <reaction evidence="1 6">
        <text>The enzyme specifically hydrolyzes (1-&gt;4)-beta-D-galactosidic linkages in type I arabinogalactans.</text>
        <dbReference type="EC" id="3.2.1.89"/>
    </reaction>
</comment>